<evidence type="ECO:0000256" key="5">
    <source>
        <dbReference type="RuleBase" id="RU003887"/>
    </source>
</evidence>
<dbReference type="Gene3D" id="3.30.70.1560">
    <property type="entry name" value="Alpha-L RNA-binding motif"/>
    <property type="match status" value="1"/>
</dbReference>
<dbReference type="PROSITE" id="PS01149">
    <property type="entry name" value="PSI_RSU"/>
    <property type="match status" value="1"/>
</dbReference>
<evidence type="ECO:0000256" key="3">
    <source>
        <dbReference type="ARBA" id="ARBA00023235"/>
    </source>
</evidence>
<dbReference type="InterPro" id="IPR036986">
    <property type="entry name" value="S4_RNA-bd_sf"/>
</dbReference>
<dbReference type="EC" id="5.4.99.-" evidence="5"/>
<keyword evidence="3 5" id="KW-0413">Isomerase</keyword>
<dbReference type="Pfam" id="PF00849">
    <property type="entry name" value="PseudoU_synth_2"/>
    <property type="match status" value="1"/>
</dbReference>
<dbReference type="AlphaFoldDB" id="A0AAU9DJD2"/>
<dbReference type="RefSeq" id="WP_307903772.1">
    <property type="nucleotide sequence ID" value="NZ_AP027059.1"/>
</dbReference>
<dbReference type="InterPro" id="IPR018496">
    <property type="entry name" value="PsdUridine_synth_RsuA/RluB_CS"/>
</dbReference>
<dbReference type="CDD" id="cd02870">
    <property type="entry name" value="PseudoU_synth_RsuA_like"/>
    <property type="match status" value="1"/>
</dbReference>
<reference evidence="7 8" key="1">
    <citation type="submission" date="2022-11" db="EMBL/GenBank/DDBJ databases">
        <title>Haliovirga abyssi gen. nov., sp. nov., a mesophilic fermentative bacterium isolated from the Iheya North hydrothermal field and the proposal of Haliovirgaceae fam. nov.</title>
        <authorList>
            <person name="Miyazaki U."/>
            <person name="Tame A."/>
            <person name="Miyazaki J."/>
            <person name="Takai K."/>
            <person name="Sawayama S."/>
            <person name="Kitajima M."/>
            <person name="Okamoto A."/>
            <person name="Nakagawa S."/>
        </authorList>
    </citation>
    <scope>NUCLEOTIDE SEQUENCE [LARGE SCALE GENOMIC DNA]</scope>
    <source>
        <strain evidence="7 8">IC12</strain>
    </source>
</reference>
<evidence type="ECO:0000256" key="1">
    <source>
        <dbReference type="ARBA" id="ARBA00008348"/>
    </source>
</evidence>
<dbReference type="PROSITE" id="PS50889">
    <property type="entry name" value="S4"/>
    <property type="match status" value="1"/>
</dbReference>
<dbReference type="InterPro" id="IPR002942">
    <property type="entry name" value="S4_RNA-bd"/>
</dbReference>
<dbReference type="KEGG" id="haby:HLVA_14930"/>
<evidence type="ECO:0000256" key="4">
    <source>
        <dbReference type="PROSITE-ProRule" id="PRU00182"/>
    </source>
</evidence>
<dbReference type="Gene3D" id="3.10.290.10">
    <property type="entry name" value="RNA-binding S4 domain"/>
    <property type="match status" value="1"/>
</dbReference>
<dbReference type="Gene3D" id="3.30.70.580">
    <property type="entry name" value="Pseudouridine synthase I, catalytic domain, N-terminal subdomain"/>
    <property type="match status" value="1"/>
</dbReference>
<dbReference type="FunFam" id="3.30.70.1560:FF:000001">
    <property type="entry name" value="Pseudouridine synthase"/>
    <property type="match status" value="1"/>
</dbReference>
<comment type="similarity">
    <text evidence="1 5">Belongs to the pseudouridine synthase RsuA family.</text>
</comment>
<dbReference type="InterPro" id="IPR020094">
    <property type="entry name" value="TruA/RsuA/RluB/E/F_N"/>
</dbReference>
<proteinExistence type="inferred from homology"/>
<accession>A0AAU9DJD2</accession>
<gene>
    <name evidence="7" type="ORF">HLVA_14930</name>
</gene>
<dbReference type="InterPro" id="IPR050343">
    <property type="entry name" value="RsuA_PseudoU_synthase"/>
</dbReference>
<dbReference type="EMBL" id="AP027059">
    <property type="protein sequence ID" value="BDU50924.1"/>
    <property type="molecule type" value="Genomic_DNA"/>
</dbReference>
<protein>
    <recommendedName>
        <fullName evidence="5">Pseudouridine synthase</fullName>
        <ecNumber evidence="5">5.4.99.-</ecNumber>
    </recommendedName>
</protein>
<dbReference type="FunFam" id="3.10.290.10:FF:000003">
    <property type="entry name" value="Pseudouridine synthase"/>
    <property type="match status" value="1"/>
</dbReference>
<dbReference type="GO" id="GO:0003723">
    <property type="term" value="F:RNA binding"/>
    <property type="evidence" value="ECO:0007669"/>
    <property type="project" value="UniProtKB-KW"/>
</dbReference>
<evidence type="ECO:0000313" key="8">
    <source>
        <dbReference type="Proteomes" id="UP001321582"/>
    </source>
</evidence>
<dbReference type="GO" id="GO:0005829">
    <property type="term" value="C:cytosol"/>
    <property type="evidence" value="ECO:0007669"/>
    <property type="project" value="UniProtKB-ARBA"/>
</dbReference>
<dbReference type="PANTHER" id="PTHR47683">
    <property type="entry name" value="PSEUDOURIDINE SYNTHASE FAMILY PROTEIN-RELATED"/>
    <property type="match status" value="1"/>
</dbReference>
<dbReference type="CDD" id="cd00165">
    <property type="entry name" value="S4"/>
    <property type="match status" value="1"/>
</dbReference>
<dbReference type="SUPFAM" id="SSF55174">
    <property type="entry name" value="Alpha-L RNA-binding motif"/>
    <property type="match status" value="1"/>
</dbReference>
<dbReference type="Pfam" id="PF01479">
    <property type="entry name" value="S4"/>
    <property type="match status" value="1"/>
</dbReference>
<evidence type="ECO:0000256" key="2">
    <source>
        <dbReference type="ARBA" id="ARBA00022884"/>
    </source>
</evidence>
<name>A0AAU9DJD2_9FUSO</name>
<evidence type="ECO:0000313" key="7">
    <source>
        <dbReference type="EMBL" id="BDU50924.1"/>
    </source>
</evidence>
<organism evidence="7 8">
    <name type="scientific">Haliovirga abyssi</name>
    <dbReference type="NCBI Taxonomy" id="2996794"/>
    <lineage>
        <taxon>Bacteria</taxon>
        <taxon>Fusobacteriati</taxon>
        <taxon>Fusobacteriota</taxon>
        <taxon>Fusobacteriia</taxon>
        <taxon>Fusobacteriales</taxon>
        <taxon>Haliovirgaceae</taxon>
        <taxon>Haliovirga</taxon>
    </lineage>
</organism>
<keyword evidence="8" id="KW-1185">Reference proteome</keyword>
<dbReference type="Proteomes" id="UP001321582">
    <property type="component" value="Chromosome"/>
</dbReference>
<feature type="domain" description="RNA-binding S4" evidence="6">
    <location>
        <begin position="4"/>
        <end position="65"/>
    </location>
</feature>
<dbReference type="SUPFAM" id="SSF55120">
    <property type="entry name" value="Pseudouridine synthase"/>
    <property type="match status" value="1"/>
</dbReference>
<dbReference type="PANTHER" id="PTHR47683:SF2">
    <property type="entry name" value="RNA-BINDING S4 DOMAIN-CONTAINING PROTEIN"/>
    <property type="match status" value="1"/>
</dbReference>
<dbReference type="SMART" id="SM00363">
    <property type="entry name" value="S4"/>
    <property type="match status" value="1"/>
</dbReference>
<keyword evidence="2 4" id="KW-0694">RNA-binding</keyword>
<evidence type="ECO:0000259" key="6">
    <source>
        <dbReference type="SMART" id="SM00363"/>
    </source>
</evidence>
<dbReference type="InterPro" id="IPR020103">
    <property type="entry name" value="PsdUridine_synth_cat_dom_sf"/>
</dbReference>
<dbReference type="InterPro" id="IPR042092">
    <property type="entry name" value="PsdUridine_s_RsuA/RluB/E/F_cat"/>
</dbReference>
<dbReference type="InterPro" id="IPR006145">
    <property type="entry name" value="PsdUridine_synth_RsuA/RluA"/>
</dbReference>
<sequence>MEKIRINKYLSSIGVDARRKIDELIKNKKVRINGKIAELGDRVNPKEDKIEVNGKIVKEEKKDLVCYMLNKPAKVLSAAKDDRGRKVVVNLIDDKQKLFPIGRLDYETEGLILITNNGEIFNKVIHPREKVYKTYIARVKGEIKNKDISLLTNGVYLDDGKTLPAKVELLSIKKNISEVKISIREGKNRQVRRMFDKIGHKVLHLKRVAIGELKIKNLKIGEYRKLSKKEIGKIMGE</sequence>
<dbReference type="NCBIfam" id="TIGR00093">
    <property type="entry name" value="pseudouridine synthase"/>
    <property type="match status" value="1"/>
</dbReference>
<dbReference type="GO" id="GO:0120159">
    <property type="term" value="F:rRNA pseudouridine synthase activity"/>
    <property type="evidence" value="ECO:0007669"/>
    <property type="project" value="UniProtKB-ARBA"/>
</dbReference>
<dbReference type="InterPro" id="IPR000748">
    <property type="entry name" value="PsdUridine_synth_RsuA/RluB/E/F"/>
</dbReference>
<dbReference type="GO" id="GO:0000455">
    <property type="term" value="P:enzyme-directed rRNA pseudouridine synthesis"/>
    <property type="evidence" value="ECO:0007669"/>
    <property type="project" value="UniProtKB-ARBA"/>
</dbReference>